<comment type="caution">
    <text evidence="1">The sequence shown here is derived from an EMBL/GenBank/DDBJ whole genome shotgun (WGS) entry which is preliminary data.</text>
</comment>
<keyword evidence="2" id="KW-1185">Reference proteome</keyword>
<dbReference type="Proteomes" id="UP000761534">
    <property type="component" value="Unassembled WGS sequence"/>
</dbReference>
<protein>
    <submittedName>
        <fullName evidence="1">Uncharacterized protein</fullName>
    </submittedName>
</protein>
<gene>
    <name evidence="1" type="ORF">TRICI_000300</name>
</gene>
<evidence type="ECO:0000313" key="1">
    <source>
        <dbReference type="EMBL" id="KAA8917517.1"/>
    </source>
</evidence>
<name>A0A642VDR1_9ASCO</name>
<dbReference type="AlphaFoldDB" id="A0A642VDR1"/>
<proteinExistence type="predicted"/>
<dbReference type="VEuPathDB" id="FungiDB:TRICI_000300"/>
<dbReference type="EMBL" id="SWFS01000028">
    <property type="protein sequence ID" value="KAA8917517.1"/>
    <property type="molecule type" value="Genomic_DNA"/>
</dbReference>
<accession>A0A642VDR1</accession>
<reference evidence="1" key="1">
    <citation type="journal article" date="2019" name="G3 (Bethesda)">
        <title>Genome Assemblies of Two Rare Opportunistic Yeast Pathogens: Diutina rugosa (syn. Candida rugosa) and Trichomonascus ciferrii (syn. Candida ciferrii).</title>
        <authorList>
            <person name="Mixao V."/>
            <person name="Saus E."/>
            <person name="Hansen A.P."/>
            <person name="Lass-Florl C."/>
            <person name="Gabaldon T."/>
        </authorList>
    </citation>
    <scope>NUCLEOTIDE SEQUENCE</scope>
    <source>
        <strain evidence="1">CBS 4856</strain>
    </source>
</reference>
<evidence type="ECO:0000313" key="2">
    <source>
        <dbReference type="Proteomes" id="UP000761534"/>
    </source>
</evidence>
<organism evidence="1 2">
    <name type="scientific">Trichomonascus ciferrii</name>
    <dbReference type="NCBI Taxonomy" id="44093"/>
    <lineage>
        <taxon>Eukaryota</taxon>
        <taxon>Fungi</taxon>
        <taxon>Dikarya</taxon>
        <taxon>Ascomycota</taxon>
        <taxon>Saccharomycotina</taxon>
        <taxon>Dipodascomycetes</taxon>
        <taxon>Dipodascales</taxon>
        <taxon>Trichomonascaceae</taxon>
        <taxon>Trichomonascus</taxon>
        <taxon>Trichomonascus ciferrii complex</taxon>
    </lineage>
</organism>
<sequence length="50" mass="5654">MEVISRILVTCGQYENARQVHVSPELNWAVLVDSKMGLEEVAEFIKSVPH</sequence>